<evidence type="ECO:0000313" key="2">
    <source>
        <dbReference type="EMBL" id="PVI08358.1"/>
    </source>
</evidence>
<protein>
    <submittedName>
        <fullName evidence="2">Uncharacterized protein</fullName>
    </submittedName>
</protein>
<feature type="compositionally biased region" description="Low complexity" evidence="1">
    <location>
        <begin position="432"/>
        <end position="456"/>
    </location>
</feature>
<feature type="compositionally biased region" description="Polar residues" evidence="1">
    <location>
        <begin position="296"/>
        <end position="306"/>
    </location>
</feature>
<feature type="compositionally biased region" description="Basic and acidic residues" evidence="1">
    <location>
        <begin position="458"/>
        <end position="474"/>
    </location>
</feature>
<dbReference type="EMBL" id="KZ805300">
    <property type="protein sequence ID" value="PVI08358.1"/>
    <property type="molecule type" value="Genomic_DNA"/>
</dbReference>
<accession>A0A2V1ECK9</accession>
<feature type="compositionally biased region" description="Polar residues" evidence="1">
    <location>
        <begin position="356"/>
        <end position="375"/>
    </location>
</feature>
<feature type="region of interest" description="Disordered" evidence="1">
    <location>
        <begin position="1"/>
        <end position="63"/>
    </location>
</feature>
<keyword evidence="3" id="KW-1185">Reference proteome</keyword>
<evidence type="ECO:0000256" key="1">
    <source>
        <dbReference type="SAM" id="MobiDB-lite"/>
    </source>
</evidence>
<dbReference type="STRING" id="97972.A0A2V1ECK9"/>
<proteinExistence type="predicted"/>
<name>A0A2V1ECK9_9PLEO</name>
<dbReference type="Proteomes" id="UP000244855">
    <property type="component" value="Unassembled WGS sequence"/>
</dbReference>
<feature type="compositionally biased region" description="Low complexity" evidence="1">
    <location>
        <begin position="49"/>
        <end position="60"/>
    </location>
</feature>
<reference evidence="2 3" key="1">
    <citation type="journal article" date="2018" name="Sci. Rep.">
        <title>Comparative genomics provides insights into the lifestyle and reveals functional heterogeneity of dark septate endophytic fungi.</title>
        <authorList>
            <person name="Knapp D.G."/>
            <person name="Nemeth J.B."/>
            <person name="Barry K."/>
            <person name="Hainaut M."/>
            <person name="Henrissat B."/>
            <person name="Johnson J."/>
            <person name="Kuo A."/>
            <person name="Lim J.H.P."/>
            <person name="Lipzen A."/>
            <person name="Nolan M."/>
            <person name="Ohm R.A."/>
            <person name="Tamas L."/>
            <person name="Grigoriev I.V."/>
            <person name="Spatafora J.W."/>
            <person name="Nagy L.G."/>
            <person name="Kovacs G.M."/>
        </authorList>
    </citation>
    <scope>NUCLEOTIDE SEQUENCE [LARGE SCALE GENOMIC DNA]</scope>
    <source>
        <strain evidence="2 3">DSE2036</strain>
    </source>
</reference>
<gene>
    <name evidence="2" type="ORF">DM02DRAFT_678972</name>
</gene>
<feature type="region of interest" description="Disordered" evidence="1">
    <location>
        <begin position="408"/>
        <end position="480"/>
    </location>
</feature>
<feature type="compositionally biased region" description="Low complexity" evidence="1">
    <location>
        <begin position="17"/>
        <end position="36"/>
    </location>
</feature>
<organism evidence="2 3">
    <name type="scientific">Periconia macrospinosa</name>
    <dbReference type="NCBI Taxonomy" id="97972"/>
    <lineage>
        <taxon>Eukaryota</taxon>
        <taxon>Fungi</taxon>
        <taxon>Dikarya</taxon>
        <taxon>Ascomycota</taxon>
        <taxon>Pezizomycotina</taxon>
        <taxon>Dothideomycetes</taxon>
        <taxon>Pleosporomycetidae</taxon>
        <taxon>Pleosporales</taxon>
        <taxon>Massarineae</taxon>
        <taxon>Periconiaceae</taxon>
        <taxon>Periconia</taxon>
    </lineage>
</organism>
<feature type="region of interest" description="Disordered" evidence="1">
    <location>
        <begin position="290"/>
        <end position="393"/>
    </location>
</feature>
<evidence type="ECO:0000313" key="3">
    <source>
        <dbReference type="Proteomes" id="UP000244855"/>
    </source>
</evidence>
<feature type="compositionally biased region" description="Polar residues" evidence="1">
    <location>
        <begin position="1"/>
        <end position="16"/>
    </location>
</feature>
<dbReference type="AlphaFoldDB" id="A0A2V1ECK9"/>
<sequence>MANNMQDMTNMDTPVNQQTPQQQQQQPFPQTQQQQQLFAAMHPFAQYEQPNQQQPQQQQQLASAMNPFGQYMQTNQQQPQQQQQLSSVYMQLNQQQPQQQQQQQPQQQQQQQQQLQQQQLQQLQQSGYNARYPPATYLPPPGVYYDPNHEIINKMLPTNIEKRGALDPSCGRCFRPRSDHPPGQKEFWLCQRKCGFCGQTHPLNTSCPKLYASAKWLKDKQRYSDDRLDALAGNTQIQIRPTGDHVVVLQQAGYIWPGANRPLGQLPAFTPAAWALRPPCAQSVPATTIYRPSQDRIPQNNQSNTVGGRPQNKGISKRKNNPRSQRDSSQRLPSSYDPQFPPSQQHPSQMRPPSYGRQSPLSVQPLESSYGSQPVPTHFNLPPQSPYQNAMAPPLQSPYQIAMAPPPQSPYHNTMALPQNPYPTSMAPPQQPVMAPQTPQFTPAIPSSAAPSVSSSDPRFDELDEKPKALDKLIAKATLP</sequence>